<name>A0A6G1F094_9ORYZ</name>
<dbReference type="InterPro" id="IPR036047">
    <property type="entry name" value="F-box-like_dom_sf"/>
</dbReference>
<dbReference type="PANTHER" id="PTHR47993">
    <property type="entry name" value="OS09G0372900 PROTEIN-RELATED"/>
    <property type="match status" value="1"/>
</dbReference>
<evidence type="ECO:0000313" key="2">
    <source>
        <dbReference type="EMBL" id="KAF0930255.1"/>
    </source>
</evidence>
<gene>
    <name evidence="2" type="ORF">E2562_030895</name>
</gene>
<dbReference type="EMBL" id="SPHZ02000002">
    <property type="protein sequence ID" value="KAF0930255.1"/>
    <property type="molecule type" value="Genomic_DNA"/>
</dbReference>
<reference evidence="2 3" key="1">
    <citation type="submission" date="2019-11" db="EMBL/GenBank/DDBJ databases">
        <title>Whole genome sequence of Oryza granulata.</title>
        <authorList>
            <person name="Li W."/>
        </authorList>
    </citation>
    <scope>NUCLEOTIDE SEQUENCE [LARGE SCALE GENOMIC DNA]</scope>
    <source>
        <strain evidence="3">cv. Menghai</strain>
        <tissue evidence="2">Leaf</tissue>
    </source>
</reference>
<feature type="domain" description="F-box" evidence="1">
    <location>
        <begin position="65"/>
        <end position="97"/>
    </location>
</feature>
<dbReference type="InterPro" id="IPR050233">
    <property type="entry name" value="A_thaliana_F-box"/>
</dbReference>
<dbReference type="SUPFAM" id="SSF81383">
    <property type="entry name" value="F-box domain"/>
    <property type="match status" value="1"/>
</dbReference>
<proteinExistence type="predicted"/>
<dbReference type="Proteomes" id="UP000479710">
    <property type="component" value="Unassembled WGS sequence"/>
</dbReference>
<evidence type="ECO:0000313" key="3">
    <source>
        <dbReference type="Proteomes" id="UP000479710"/>
    </source>
</evidence>
<dbReference type="Pfam" id="PF00646">
    <property type="entry name" value="F-box"/>
    <property type="match status" value="1"/>
</dbReference>
<protein>
    <recommendedName>
        <fullName evidence="1">F-box domain-containing protein</fullName>
    </recommendedName>
</protein>
<dbReference type="OrthoDB" id="642531at2759"/>
<keyword evidence="3" id="KW-1185">Reference proteome</keyword>
<dbReference type="AlphaFoldDB" id="A0A6G1F094"/>
<organism evidence="2 3">
    <name type="scientific">Oryza meyeriana var. granulata</name>
    <dbReference type="NCBI Taxonomy" id="110450"/>
    <lineage>
        <taxon>Eukaryota</taxon>
        <taxon>Viridiplantae</taxon>
        <taxon>Streptophyta</taxon>
        <taxon>Embryophyta</taxon>
        <taxon>Tracheophyta</taxon>
        <taxon>Spermatophyta</taxon>
        <taxon>Magnoliopsida</taxon>
        <taxon>Liliopsida</taxon>
        <taxon>Poales</taxon>
        <taxon>Poaceae</taxon>
        <taxon>BOP clade</taxon>
        <taxon>Oryzoideae</taxon>
        <taxon>Oryzeae</taxon>
        <taxon>Oryzinae</taxon>
        <taxon>Oryza</taxon>
        <taxon>Oryza meyeriana</taxon>
    </lineage>
</organism>
<comment type="caution">
    <text evidence="2">The sequence shown here is derived from an EMBL/GenBank/DDBJ whole genome shotgun (WGS) entry which is preliminary data.</text>
</comment>
<evidence type="ECO:0000259" key="1">
    <source>
        <dbReference type="Pfam" id="PF00646"/>
    </source>
</evidence>
<sequence length="269" mass="30074">MLTERRETKRTSRNSGLQCKFTGDTIAGGCRDYYHPRLGLYEESLVPVGRTVEEIVFSTPATRAWSDVLKWLPARTVSELSLVCREWRAMVTTNRFIRSHGVHANLIAKHPRIKLVRDLFGGKFADIDDLIISGDSPTVFESTSFICSQPCHGLNLGRYLSWHLVLNPCTGYKVELPYNGWGRVALGYDAATGRHVVVCLAYAKRNLETRCYELLSQIMLVGGDNEWERAEPPPRPVADDVPPAYAKGKIYWMVDSRLGAPPSSAAAAF</sequence>
<dbReference type="PANTHER" id="PTHR47993:SF395">
    <property type="entry name" value="JACALIN-RELATED LECTIN 37-RELATED"/>
    <property type="match status" value="1"/>
</dbReference>
<dbReference type="InterPro" id="IPR001810">
    <property type="entry name" value="F-box_dom"/>
</dbReference>
<accession>A0A6G1F094</accession>